<evidence type="ECO:0000256" key="1">
    <source>
        <dbReference type="ARBA" id="ARBA00004141"/>
    </source>
</evidence>
<evidence type="ECO:0000256" key="5">
    <source>
        <dbReference type="ARBA" id="ARBA00023136"/>
    </source>
</evidence>
<feature type="transmembrane region" description="Helical" evidence="7">
    <location>
        <begin position="290"/>
        <end position="315"/>
    </location>
</feature>
<keyword evidence="5 7" id="KW-0472">Membrane</keyword>
<reference evidence="9" key="1">
    <citation type="submission" date="2013-04" db="EMBL/GenBank/DDBJ databases">
        <authorList>
            <person name="Qu J."/>
            <person name="Murali S.C."/>
            <person name="Bandaranaike D."/>
            <person name="Bellair M."/>
            <person name="Blankenburg K."/>
            <person name="Chao H."/>
            <person name="Dinh H."/>
            <person name="Doddapaneni H."/>
            <person name="Downs B."/>
            <person name="Dugan-Rocha S."/>
            <person name="Elkadiri S."/>
            <person name="Gnanaolivu R.D."/>
            <person name="Hernandez B."/>
            <person name="Javaid M."/>
            <person name="Jayaseelan J.C."/>
            <person name="Lee S."/>
            <person name="Li M."/>
            <person name="Ming W."/>
            <person name="Munidasa M."/>
            <person name="Muniz J."/>
            <person name="Nguyen L."/>
            <person name="Ongeri F."/>
            <person name="Osuji N."/>
            <person name="Pu L.-L."/>
            <person name="Puazo M."/>
            <person name="Qu C."/>
            <person name="Quiroz J."/>
            <person name="Raj R."/>
            <person name="Weissenberger G."/>
            <person name="Xin Y."/>
            <person name="Zou X."/>
            <person name="Han Y."/>
            <person name="Richards S."/>
            <person name="Worley K."/>
            <person name="Muzny D."/>
            <person name="Gibbs R."/>
        </authorList>
    </citation>
    <scope>NUCLEOTIDE SEQUENCE</scope>
    <source>
        <strain evidence="9">Sampled in the wild</strain>
    </source>
</reference>
<dbReference type="SUPFAM" id="SSF82866">
    <property type="entry name" value="Multidrug efflux transporter AcrB transmembrane domain"/>
    <property type="match status" value="2"/>
</dbReference>
<keyword evidence="3 7" id="KW-0812">Transmembrane</keyword>
<feature type="transmembrane region" description="Helical" evidence="7">
    <location>
        <begin position="484"/>
        <end position="504"/>
    </location>
</feature>
<proteinExistence type="inferred from homology"/>
<evidence type="ECO:0000256" key="6">
    <source>
        <dbReference type="ARBA" id="ARBA00023180"/>
    </source>
</evidence>
<dbReference type="PROSITE" id="PS50156">
    <property type="entry name" value="SSD"/>
    <property type="match status" value="1"/>
</dbReference>
<keyword evidence="4 7" id="KW-1133">Transmembrane helix</keyword>
<evidence type="ECO:0000259" key="8">
    <source>
        <dbReference type="PROSITE" id="PS50156"/>
    </source>
</evidence>
<dbReference type="PANTHER" id="PTHR46022">
    <property type="entry name" value="PROTEIN PATCHED"/>
    <property type="match status" value="1"/>
</dbReference>
<dbReference type="EMBL" id="KZ308498">
    <property type="protein sequence ID" value="KAG8230581.1"/>
    <property type="molecule type" value="Genomic_DNA"/>
</dbReference>
<feature type="transmembrane region" description="Helical" evidence="7">
    <location>
        <begin position="786"/>
        <end position="807"/>
    </location>
</feature>
<dbReference type="GO" id="GO:0008158">
    <property type="term" value="F:hedgehog receptor activity"/>
    <property type="evidence" value="ECO:0007669"/>
    <property type="project" value="TreeGrafter"/>
</dbReference>
<dbReference type="AlphaFoldDB" id="A0A8K0K8Y6"/>
<dbReference type="OrthoDB" id="5873834at2759"/>
<comment type="subcellular location">
    <subcellularLocation>
        <location evidence="1">Membrane</location>
        <topology evidence="1">Multi-pass membrane protein</topology>
    </subcellularLocation>
</comment>
<organism evidence="9 10">
    <name type="scientific">Ladona fulva</name>
    <name type="common">Scarce chaser dragonfly</name>
    <name type="synonym">Libellula fulva</name>
    <dbReference type="NCBI Taxonomy" id="123851"/>
    <lineage>
        <taxon>Eukaryota</taxon>
        <taxon>Metazoa</taxon>
        <taxon>Ecdysozoa</taxon>
        <taxon>Arthropoda</taxon>
        <taxon>Hexapoda</taxon>
        <taxon>Insecta</taxon>
        <taxon>Pterygota</taxon>
        <taxon>Palaeoptera</taxon>
        <taxon>Odonata</taxon>
        <taxon>Epiprocta</taxon>
        <taxon>Anisoptera</taxon>
        <taxon>Libelluloidea</taxon>
        <taxon>Libellulidae</taxon>
        <taxon>Ladona</taxon>
    </lineage>
</organism>
<dbReference type="Proteomes" id="UP000792457">
    <property type="component" value="Unassembled WGS sequence"/>
</dbReference>
<dbReference type="Pfam" id="PF12349">
    <property type="entry name" value="Sterol-sensing"/>
    <property type="match status" value="1"/>
</dbReference>
<evidence type="ECO:0000256" key="3">
    <source>
        <dbReference type="ARBA" id="ARBA00022692"/>
    </source>
</evidence>
<keyword evidence="10" id="KW-1185">Reference proteome</keyword>
<dbReference type="GO" id="GO:0005886">
    <property type="term" value="C:plasma membrane"/>
    <property type="evidence" value="ECO:0007669"/>
    <property type="project" value="TreeGrafter"/>
</dbReference>
<feature type="transmembrane region" description="Helical" evidence="7">
    <location>
        <begin position="814"/>
        <end position="833"/>
    </location>
</feature>
<dbReference type="InterPro" id="IPR000731">
    <property type="entry name" value="SSD"/>
</dbReference>
<accession>A0A8K0K8Y6</accession>
<reference evidence="9" key="2">
    <citation type="submission" date="2017-10" db="EMBL/GenBank/DDBJ databases">
        <title>Ladona fulva Genome sequencing and assembly.</title>
        <authorList>
            <person name="Murali S."/>
            <person name="Richards S."/>
            <person name="Bandaranaike D."/>
            <person name="Bellair M."/>
            <person name="Blankenburg K."/>
            <person name="Chao H."/>
            <person name="Dinh H."/>
            <person name="Doddapaneni H."/>
            <person name="Dugan-Rocha S."/>
            <person name="Elkadiri S."/>
            <person name="Gnanaolivu R."/>
            <person name="Hernandez B."/>
            <person name="Skinner E."/>
            <person name="Javaid M."/>
            <person name="Lee S."/>
            <person name="Li M."/>
            <person name="Ming W."/>
            <person name="Munidasa M."/>
            <person name="Muniz J."/>
            <person name="Nguyen L."/>
            <person name="Hughes D."/>
            <person name="Osuji N."/>
            <person name="Pu L.-L."/>
            <person name="Puazo M."/>
            <person name="Qu C."/>
            <person name="Quiroz J."/>
            <person name="Raj R."/>
            <person name="Weissenberger G."/>
            <person name="Xin Y."/>
            <person name="Zou X."/>
            <person name="Han Y."/>
            <person name="Worley K."/>
            <person name="Muzny D."/>
            <person name="Gibbs R."/>
        </authorList>
    </citation>
    <scope>NUCLEOTIDE SEQUENCE</scope>
    <source>
        <strain evidence="9">Sampled in the wild</strain>
    </source>
</reference>
<dbReference type="PANTHER" id="PTHR46022:SF1">
    <property type="entry name" value="PROTEIN PATCHED"/>
    <property type="match status" value="1"/>
</dbReference>
<dbReference type="Gene3D" id="1.20.1640.10">
    <property type="entry name" value="Multidrug efflux transporter AcrB transmembrane domain"/>
    <property type="match status" value="1"/>
</dbReference>
<feature type="domain" description="SSD" evidence="8">
    <location>
        <begin position="153"/>
        <end position="315"/>
    </location>
</feature>
<comment type="similarity">
    <text evidence="2">Belongs to the patched family.</text>
</comment>
<evidence type="ECO:0000256" key="7">
    <source>
        <dbReference type="SAM" id="Phobius"/>
    </source>
</evidence>
<evidence type="ECO:0000256" key="2">
    <source>
        <dbReference type="ARBA" id="ARBA00005585"/>
    </source>
</evidence>
<keyword evidence="6" id="KW-0325">Glycoprotein</keyword>
<evidence type="ECO:0000313" key="9">
    <source>
        <dbReference type="EMBL" id="KAG8230581.1"/>
    </source>
</evidence>
<dbReference type="InterPro" id="IPR053958">
    <property type="entry name" value="HMGCR/SNAP/NPC1-like_SSD"/>
</dbReference>
<feature type="non-terminal residue" evidence="9">
    <location>
        <position position="1"/>
    </location>
</feature>
<evidence type="ECO:0000313" key="10">
    <source>
        <dbReference type="Proteomes" id="UP000792457"/>
    </source>
</evidence>
<feature type="transmembrane region" description="Helical" evidence="7">
    <location>
        <begin position="185"/>
        <end position="211"/>
    </location>
</feature>
<dbReference type="GO" id="GO:0097108">
    <property type="term" value="F:hedgehog family protein binding"/>
    <property type="evidence" value="ECO:0007669"/>
    <property type="project" value="TreeGrafter"/>
</dbReference>
<comment type="caution">
    <text evidence="9">The sequence shown here is derived from an EMBL/GenBank/DDBJ whole genome shotgun (WGS) entry which is preliminary data.</text>
</comment>
<dbReference type="GO" id="GO:0005119">
    <property type="term" value="F:smoothened binding"/>
    <property type="evidence" value="ECO:0007669"/>
    <property type="project" value="TreeGrafter"/>
</dbReference>
<evidence type="ECO:0000256" key="4">
    <source>
        <dbReference type="ARBA" id="ARBA00022989"/>
    </source>
</evidence>
<sequence length="908" mass="98239">MNSTAEQHIYRFVNLRLVFAESIRWKPPNVGAELTGGCYGFAAKYMHWPEELLVGGAIKNKTGHIVKAKALQTVVQLMGERELYEFWSDDYKVHHVDWTQEKASLVLDTWQRRFSEEVKRLMSHKDNSSSPYDFLAFSTATLDDILSRFSEVSITRIAIGYVAMLVYAGISLLRLHDPVRSQCGVGLAGVLLVGATVAAGLGFCALLGITFNAATAQIVPFLALGLGVDDVFLITHAYGDQLATGSDLPPEEQTGAVLKRTGVSVLLTSLSTTCAFFAAAIIPIPALRVFSLQAAILVLFNLAAVLLVFPAIVSLDLRRRRSGRADLLCCFIPSPRSQGYAHPQQRPPVNVPSSTASPLASSSSSWWCCSVPQEQCSCRPKSAQVVPPLTASTSSTSVPQCRVVPISSNTPLKEGVHQSPTIPKRQVMAITRALPPDRLQTVTVLAPEADYPSVSVPCTLKALVSCSLSQMAARHYAPALMKPSIKVAVMTLLAVAVAAGAWVAQTRLGDGLALTELVPAGTAEHAFLKAQASNFGFYGMYAVTRGDFEYPTNQRLLYEYHDAYVRVPYIVRNDDGGLPDFWLSMFRDWLLGLQRSFDRDWADGRITRESWFNNASDEGILAYKLLVQTGRVDNPVDRSLVTTGRLVDSDGIINTKAFYNYLSAWASNDPLAYGASQANLRPEPRHWLHSPADYELKIPKSAPLVYAQMPFCVSVADGRGEAMMDGEESSDSFWNFGGADPSTTRLTELIRSVRELCSRFEARGLPNFPTGIPFLFWQQYLGLRGALAAALGAAIAAAWAAAALLLLDAWGAALVASASAATLIQMMGMAATLGVRLSAIPAVLLVVGVGLAARMFLHISLGFVTSVGGKDRRAQLALEGALAPVLHGAVTTLLGISLLAFSEFDFIV</sequence>
<protein>
    <recommendedName>
        <fullName evidence="8">SSD domain-containing protein</fullName>
    </recommendedName>
</protein>
<dbReference type="FunFam" id="1.20.1640.10:FF:000027">
    <property type="entry name" value="Blast:Protein patched"/>
    <property type="match status" value="1"/>
</dbReference>
<gene>
    <name evidence="9" type="ORF">J437_LFUL004494</name>
</gene>
<dbReference type="GO" id="GO:0045879">
    <property type="term" value="P:negative regulation of smoothened signaling pathway"/>
    <property type="evidence" value="ECO:0007669"/>
    <property type="project" value="TreeGrafter"/>
</dbReference>
<feature type="transmembrane region" description="Helical" evidence="7">
    <location>
        <begin position="263"/>
        <end position="284"/>
    </location>
</feature>
<feature type="transmembrane region" description="Helical" evidence="7">
    <location>
        <begin position="154"/>
        <end position="173"/>
    </location>
</feature>
<feature type="transmembrane region" description="Helical" evidence="7">
    <location>
        <begin position="839"/>
        <end position="864"/>
    </location>
</feature>
<name>A0A8K0K8Y6_LADFU</name>
<feature type="transmembrane region" description="Helical" evidence="7">
    <location>
        <begin position="876"/>
        <end position="901"/>
    </location>
</feature>